<organism evidence="3 4">
    <name type="scientific">Clostridium sporogenes</name>
    <dbReference type="NCBI Taxonomy" id="1509"/>
    <lineage>
        <taxon>Bacteria</taxon>
        <taxon>Bacillati</taxon>
        <taxon>Bacillota</taxon>
        <taxon>Clostridia</taxon>
        <taxon>Eubacteriales</taxon>
        <taxon>Clostridiaceae</taxon>
        <taxon>Clostridium</taxon>
    </lineage>
</organism>
<protein>
    <submittedName>
        <fullName evidence="3">Peptidylprolyl isomerase</fullName>
    </submittedName>
</protein>
<dbReference type="GO" id="GO:0016853">
    <property type="term" value="F:isomerase activity"/>
    <property type="evidence" value="ECO:0007669"/>
    <property type="project" value="UniProtKB-KW"/>
</dbReference>
<dbReference type="PROSITE" id="PS50198">
    <property type="entry name" value="PPIC_PPIASE_2"/>
    <property type="match status" value="1"/>
</dbReference>
<dbReference type="InterPro" id="IPR050245">
    <property type="entry name" value="PrsA_foldase"/>
</dbReference>
<keyword evidence="4" id="KW-1185">Reference proteome</keyword>
<dbReference type="RefSeq" id="WP_098926816.1">
    <property type="nucleotide sequence ID" value="NZ_PDLH01000004.1"/>
</dbReference>
<reference evidence="3 4" key="1">
    <citation type="submission" date="2017-09" db="EMBL/GenBank/DDBJ databases">
        <title>FDA dAtabase for Regulatory Grade micrObial Sequences (FDA-ARGOS): Supporting development and validation of Infectious Disease Dx tests.</title>
        <authorList>
            <person name="Kerrigan L."/>
            <person name="Long C."/>
            <person name="Tallon L.J."/>
            <person name="Sadzewicz L."/>
            <person name="Ott S."/>
            <person name="Zhao X."/>
            <person name="Nagaraj S."/>
            <person name="Vavikolanu K."/>
            <person name="Aluvathingal J."/>
            <person name="Nadendla S."/>
            <person name="Sichtig H."/>
        </authorList>
    </citation>
    <scope>NUCLEOTIDE SEQUENCE [LARGE SCALE GENOMIC DNA]</scope>
    <source>
        <strain evidence="3 4">FDAARGOS_423</strain>
    </source>
</reference>
<gene>
    <name evidence="3" type="ORF">CRX47_00230</name>
</gene>
<dbReference type="PANTHER" id="PTHR47245">
    <property type="entry name" value="PEPTIDYLPROLYL ISOMERASE"/>
    <property type="match status" value="1"/>
</dbReference>
<evidence type="ECO:0000256" key="1">
    <source>
        <dbReference type="PROSITE-ProRule" id="PRU00278"/>
    </source>
</evidence>
<dbReference type="InterPro" id="IPR046357">
    <property type="entry name" value="PPIase_dom_sf"/>
</dbReference>
<feature type="domain" description="PpiC" evidence="2">
    <location>
        <begin position="113"/>
        <end position="202"/>
    </location>
</feature>
<keyword evidence="1" id="KW-0697">Rotamase</keyword>
<dbReference type="SUPFAM" id="SSF109998">
    <property type="entry name" value="Triger factor/SurA peptide-binding domain-like"/>
    <property type="match status" value="1"/>
</dbReference>
<evidence type="ECO:0000259" key="2">
    <source>
        <dbReference type="PROSITE" id="PS50198"/>
    </source>
</evidence>
<dbReference type="InterPro" id="IPR023058">
    <property type="entry name" value="PPIase_PpiC_CS"/>
</dbReference>
<sequence length="249" mass="28831">MENNIVAIVNGQEITDRDVDNTILSFPKERQTYLNTEKGREDLIKQMIDFELSYNYAKDMKFDETEDFKKQLEATKKQLLIQVAVSNVLARATVSEEESKKYYEENKEEFRTQELITARHILVDSEEEANSIYGEIKSGLDFSEAAEKYSKCPSKAQGGSLGTFTKGQMVPEFEKAVFEAEVDKVTEAVKTQFGYHLIIVDNIRESMIKPFDEVKAMINNKLLQEKQNQQYNEFTQNLRDKYTVEIKII</sequence>
<comment type="caution">
    <text evidence="3">The sequence shown here is derived from an EMBL/GenBank/DDBJ whole genome shotgun (WGS) entry which is preliminary data.</text>
</comment>
<dbReference type="SUPFAM" id="SSF54534">
    <property type="entry name" value="FKBP-like"/>
    <property type="match status" value="1"/>
</dbReference>
<proteinExistence type="predicted"/>
<dbReference type="PROSITE" id="PS01096">
    <property type="entry name" value="PPIC_PPIASE_1"/>
    <property type="match status" value="1"/>
</dbReference>
<dbReference type="Proteomes" id="UP000223854">
    <property type="component" value="Unassembled WGS sequence"/>
</dbReference>
<dbReference type="InterPro" id="IPR000297">
    <property type="entry name" value="PPIase_PpiC"/>
</dbReference>
<dbReference type="Gene3D" id="3.10.50.40">
    <property type="match status" value="1"/>
</dbReference>
<dbReference type="Gene3D" id="1.10.8.1040">
    <property type="match status" value="1"/>
</dbReference>
<accession>A0ABX4KE25</accession>
<dbReference type="Pfam" id="PF00639">
    <property type="entry name" value="Rotamase"/>
    <property type="match status" value="1"/>
</dbReference>
<dbReference type="EMBL" id="PDLH01000004">
    <property type="protein sequence ID" value="PHH02476.1"/>
    <property type="molecule type" value="Genomic_DNA"/>
</dbReference>
<dbReference type="PANTHER" id="PTHR47245:SF2">
    <property type="entry name" value="PEPTIDYL-PROLYL CIS-TRANS ISOMERASE HP_0175-RELATED"/>
    <property type="match status" value="1"/>
</dbReference>
<evidence type="ECO:0000313" key="3">
    <source>
        <dbReference type="EMBL" id="PHH02476.1"/>
    </source>
</evidence>
<dbReference type="InterPro" id="IPR027304">
    <property type="entry name" value="Trigger_fact/SurA_dom_sf"/>
</dbReference>
<name>A0ABX4KE25_CLOSG</name>
<evidence type="ECO:0000313" key="4">
    <source>
        <dbReference type="Proteomes" id="UP000223854"/>
    </source>
</evidence>
<keyword evidence="1 3" id="KW-0413">Isomerase</keyword>